<reference evidence="7" key="1">
    <citation type="submission" date="2020-11" db="EMBL/GenBank/DDBJ databases">
        <title>Bacterial whole genome sequence for Caenimonas sp. DR4.4.</title>
        <authorList>
            <person name="Le V."/>
            <person name="Ko S.-R."/>
            <person name="Ahn C.-Y."/>
            <person name="Oh H.-M."/>
        </authorList>
    </citation>
    <scope>NUCLEOTIDE SEQUENCE</scope>
    <source>
        <strain evidence="7">DR4.4</strain>
    </source>
</reference>
<keyword evidence="8" id="KW-1185">Reference proteome</keyword>
<keyword evidence="2" id="KW-0808">Transferase</keyword>
<evidence type="ECO:0000256" key="4">
    <source>
        <dbReference type="ARBA" id="ARBA00022777"/>
    </source>
</evidence>
<dbReference type="PANTHER" id="PTHR43085:SF1">
    <property type="entry name" value="PSEUDOURIDINE KINASE-RELATED"/>
    <property type="match status" value="1"/>
</dbReference>
<evidence type="ECO:0000313" key="7">
    <source>
        <dbReference type="EMBL" id="MBG9390281.1"/>
    </source>
</evidence>
<evidence type="ECO:0000256" key="5">
    <source>
        <dbReference type="ARBA" id="ARBA00022840"/>
    </source>
</evidence>
<sequence>MANDVVVFGEMMQMFVADTPGPLETITTFHKRTAGAETNTAIGFARAGLRVGWASRLGVDSMARYLMGEMQREGVDCSRVVCDPTQRTGFQFKGRVTDGGDPPVEYHRKGSAASHMTPADIDASWLTSARHLHATGVFPAISATALATARKTLELMRAAGRTISFDPNLRPTLWATPEDMRREINALAYQADWVLPGLEEGRFLTGESTPEAIAHHYLQRGAKLVAVKLGPQGAYYEGVSTSGRVPAFPVAEVVDTVGAGDGFAVGVVSALLEGASLEQAVRRGAWIGARAVQVLGDTEGLPTREELAQAGL</sequence>
<keyword evidence="5" id="KW-0067">ATP-binding</keyword>
<dbReference type="PROSITE" id="PS00584">
    <property type="entry name" value="PFKB_KINASES_2"/>
    <property type="match status" value="1"/>
</dbReference>
<evidence type="ECO:0000259" key="6">
    <source>
        <dbReference type="Pfam" id="PF00294"/>
    </source>
</evidence>
<organism evidence="7 8">
    <name type="scientific">Caenimonas aquaedulcis</name>
    <dbReference type="NCBI Taxonomy" id="2793270"/>
    <lineage>
        <taxon>Bacteria</taxon>
        <taxon>Pseudomonadati</taxon>
        <taxon>Pseudomonadota</taxon>
        <taxon>Betaproteobacteria</taxon>
        <taxon>Burkholderiales</taxon>
        <taxon>Comamonadaceae</taxon>
        <taxon>Caenimonas</taxon>
    </lineage>
</organism>
<dbReference type="SUPFAM" id="SSF53613">
    <property type="entry name" value="Ribokinase-like"/>
    <property type="match status" value="1"/>
</dbReference>
<dbReference type="InterPro" id="IPR002173">
    <property type="entry name" value="Carboh/pur_kinase_PfkB_CS"/>
</dbReference>
<comment type="similarity">
    <text evidence="1">Belongs to the carbohydrate kinase PfkB family.</text>
</comment>
<dbReference type="Gene3D" id="3.40.1190.20">
    <property type="match status" value="1"/>
</dbReference>
<dbReference type="GO" id="GO:0016301">
    <property type="term" value="F:kinase activity"/>
    <property type="evidence" value="ECO:0007669"/>
    <property type="project" value="UniProtKB-KW"/>
</dbReference>
<comment type="caution">
    <text evidence="7">The sequence shown here is derived from an EMBL/GenBank/DDBJ whole genome shotgun (WGS) entry which is preliminary data.</text>
</comment>
<dbReference type="AlphaFoldDB" id="A0A931H7Y9"/>
<dbReference type="Proteomes" id="UP000651050">
    <property type="component" value="Unassembled WGS sequence"/>
</dbReference>
<dbReference type="PANTHER" id="PTHR43085">
    <property type="entry name" value="HEXOKINASE FAMILY MEMBER"/>
    <property type="match status" value="1"/>
</dbReference>
<evidence type="ECO:0000256" key="3">
    <source>
        <dbReference type="ARBA" id="ARBA00022741"/>
    </source>
</evidence>
<protein>
    <submittedName>
        <fullName evidence="7">Sugar kinase</fullName>
    </submittedName>
</protein>
<dbReference type="CDD" id="cd01166">
    <property type="entry name" value="KdgK"/>
    <property type="match status" value="1"/>
</dbReference>
<accession>A0A931H7Y9</accession>
<dbReference type="InterPro" id="IPR050306">
    <property type="entry name" value="PfkB_Carbo_kinase"/>
</dbReference>
<name>A0A931H7Y9_9BURK</name>
<keyword evidence="4 7" id="KW-0418">Kinase</keyword>
<dbReference type="Pfam" id="PF00294">
    <property type="entry name" value="PfkB"/>
    <property type="match status" value="1"/>
</dbReference>
<dbReference type="GO" id="GO:0005524">
    <property type="term" value="F:ATP binding"/>
    <property type="evidence" value="ECO:0007669"/>
    <property type="project" value="UniProtKB-KW"/>
</dbReference>
<feature type="domain" description="Carbohydrate kinase PfkB" evidence="6">
    <location>
        <begin position="3"/>
        <end position="304"/>
    </location>
</feature>
<gene>
    <name evidence="7" type="ORF">I5803_19780</name>
</gene>
<evidence type="ECO:0000313" key="8">
    <source>
        <dbReference type="Proteomes" id="UP000651050"/>
    </source>
</evidence>
<proteinExistence type="inferred from homology"/>
<keyword evidence="3" id="KW-0547">Nucleotide-binding</keyword>
<dbReference type="InterPro" id="IPR029056">
    <property type="entry name" value="Ribokinase-like"/>
</dbReference>
<dbReference type="InterPro" id="IPR011611">
    <property type="entry name" value="PfkB_dom"/>
</dbReference>
<evidence type="ECO:0000256" key="1">
    <source>
        <dbReference type="ARBA" id="ARBA00010688"/>
    </source>
</evidence>
<evidence type="ECO:0000256" key="2">
    <source>
        <dbReference type="ARBA" id="ARBA00022679"/>
    </source>
</evidence>
<dbReference type="EMBL" id="JADWYS010000001">
    <property type="protein sequence ID" value="MBG9390281.1"/>
    <property type="molecule type" value="Genomic_DNA"/>
</dbReference>